<gene>
    <name evidence="1" type="ORF">rCG_63232</name>
</gene>
<organism evidence="1 2">
    <name type="scientific">Rattus norvegicus</name>
    <name type="common">Rat</name>
    <dbReference type="NCBI Taxonomy" id="10116"/>
    <lineage>
        <taxon>Eukaryota</taxon>
        <taxon>Metazoa</taxon>
        <taxon>Chordata</taxon>
        <taxon>Craniata</taxon>
        <taxon>Vertebrata</taxon>
        <taxon>Euteleostomi</taxon>
        <taxon>Mammalia</taxon>
        <taxon>Eutheria</taxon>
        <taxon>Euarchontoglires</taxon>
        <taxon>Glires</taxon>
        <taxon>Rodentia</taxon>
        <taxon>Myomorpha</taxon>
        <taxon>Muroidea</taxon>
        <taxon>Muridae</taxon>
        <taxon>Murinae</taxon>
        <taxon>Rattus</taxon>
    </lineage>
</organism>
<accession>A6IYT0</accession>
<sequence length="15" mass="1689">MALLPTQRTMVKENG</sequence>
<evidence type="ECO:0000313" key="1">
    <source>
        <dbReference type="EMBL" id="EDL92408.1"/>
    </source>
</evidence>
<dbReference type="Proteomes" id="UP000234681">
    <property type="component" value="Chromosome 19"/>
</dbReference>
<name>A6IYT0_RAT</name>
<reference evidence="2" key="1">
    <citation type="submission" date="2005-09" db="EMBL/GenBank/DDBJ databases">
        <authorList>
            <person name="Mural R.J."/>
            <person name="Li P.W."/>
            <person name="Adams M.D."/>
            <person name="Amanatides P.G."/>
            <person name="Baden-Tillson H."/>
            <person name="Barnstead M."/>
            <person name="Chin S.H."/>
            <person name="Dew I."/>
            <person name="Evans C.A."/>
            <person name="Ferriera S."/>
            <person name="Flanigan M."/>
            <person name="Fosler C."/>
            <person name="Glodek A."/>
            <person name="Gu Z."/>
            <person name="Holt R.A."/>
            <person name="Jennings D."/>
            <person name="Kraft C.L."/>
            <person name="Lu F."/>
            <person name="Nguyen T."/>
            <person name="Nusskern D.R."/>
            <person name="Pfannkoch C.M."/>
            <person name="Sitter C."/>
            <person name="Sutton G.G."/>
            <person name="Venter J.C."/>
            <person name="Wang Z."/>
            <person name="Woodage T."/>
            <person name="Zheng X.H."/>
            <person name="Zhong F."/>
        </authorList>
    </citation>
    <scope>NUCLEOTIDE SEQUENCE [LARGE SCALE GENOMIC DNA]</scope>
    <source>
        <strain>BN</strain>
        <strain evidence="2">Sprague-Dawley</strain>
    </source>
</reference>
<protein>
    <submittedName>
        <fullName evidence="1">RCG63232</fullName>
    </submittedName>
</protein>
<evidence type="ECO:0000313" key="2">
    <source>
        <dbReference type="Proteomes" id="UP000234681"/>
    </source>
</evidence>
<dbReference type="EMBL" id="CH473972">
    <property type="protein sequence ID" value="EDL92408.1"/>
    <property type="molecule type" value="Genomic_DNA"/>
</dbReference>
<proteinExistence type="predicted"/>